<dbReference type="Proteomes" id="UP000821837">
    <property type="component" value="Chromosome 6"/>
</dbReference>
<feature type="coiled-coil region" evidence="1">
    <location>
        <begin position="19"/>
        <end position="51"/>
    </location>
</feature>
<reference evidence="2" key="2">
    <citation type="submission" date="2021-09" db="EMBL/GenBank/DDBJ databases">
        <authorList>
            <person name="Jia N."/>
            <person name="Wang J."/>
            <person name="Shi W."/>
            <person name="Du L."/>
            <person name="Sun Y."/>
            <person name="Zhan W."/>
            <person name="Jiang J."/>
            <person name="Wang Q."/>
            <person name="Zhang B."/>
            <person name="Ji P."/>
            <person name="Sakyi L.B."/>
            <person name="Cui X."/>
            <person name="Yuan T."/>
            <person name="Jiang B."/>
            <person name="Yang W."/>
            <person name="Lam T.T.-Y."/>
            <person name="Chang Q."/>
            <person name="Ding S."/>
            <person name="Wang X."/>
            <person name="Zhu J."/>
            <person name="Ruan X."/>
            <person name="Zhao L."/>
            <person name="Wei J."/>
            <person name="Que T."/>
            <person name="Du C."/>
            <person name="Cheng J."/>
            <person name="Dai P."/>
            <person name="Han X."/>
            <person name="Huang E."/>
            <person name="Gao Y."/>
            <person name="Liu J."/>
            <person name="Shao H."/>
            <person name="Ye R."/>
            <person name="Li L."/>
            <person name="Wei W."/>
            <person name="Wang X."/>
            <person name="Wang C."/>
            <person name="Huo Q."/>
            <person name="Li W."/>
            <person name="Guo W."/>
            <person name="Chen H."/>
            <person name="Chen S."/>
            <person name="Zhou L."/>
            <person name="Zhou L."/>
            <person name="Ni X."/>
            <person name="Tian J."/>
            <person name="Zhou Y."/>
            <person name="Sheng Y."/>
            <person name="Liu T."/>
            <person name="Pan Y."/>
            <person name="Xia L."/>
            <person name="Li J."/>
            <person name="Zhao F."/>
            <person name="Cao W."/>
        </authorList>
    </citation>
    <scope>NUCLEOTIDE SEQUENCE</scope>
    <source>
        <strain evidence="2">Rsan-2018</strain>
        <tissue evidence="2">Larvae</tissue>
    </source>
</reference>
<evidence type="ECO:0000256" key="1">
    <source>
        <dbReference type="SAM" id="Coils"/>
    </source>
</evidence>
<evidence type="ECO:0000313" key="3">
    <source>
        <dbReference type="Proteomes" id="UP000821837"/>
    </source>
</evidence>
<organism evidence="2 3">
    <name type="scientific">Rhipicephalus sanguineus</name>
    <name type="common">Brown dog tick</name>
    <name type="synonym">Ixodes sanguineus</name>
    <dbReference type="NCBI Taxonomy" id="34632"/>
    <lineage>
        <taxon>Eukaryota</taxon>
        <taxon>Metazoa</taxon>
        <taxon>Ecdysozoa</taxon>
        <taxon>Arthropoda</taxon>
        <taxon>Chelicerata</taxon>
        <taxon>Arachnida</taxon>
        <taxon>Acari</taxon>
        <taxon>Parasitiformes</taxon>
        <taxon>Ixodida</taxon>
        <taxon>Ixodoidea</taxon>
        <taxon>Ixodidae</taxon>
        <taxon>Rhipicephalinae</taxon>
        <taxon>Rhipicephalus</taxon>
        <taxon>Rhipicephalus</taxon>
    </lineage>
</organism>
<comment type="caution">
    <text evidence="2">The sequence shown here is derived from an EMBL/GenBank/DDBJ whole genome shotgun (WGS) entry which is preliminary data.</text>
</comment>
<gene>
    <name evidence="2" type="ORF">HPB52_000401</name>
</gene>
<reference evidence="2" key="1">
    <citation type="journal article" date="2020" name="Cell">
        <title>Large-Scale Comparative Analyses of Tick Genomes Elucidate Their Genetic Diversity and Vector Capacities.</title>
        <authorList>
            <consortium name="Tick Genome and Microbiome Consortium (TIGMIC)"/>
            <person name="Jia N."/>
            <person name="Wang J."/>
            <person name="Shi W."/>
            <person name="Du L."/>
            <person name="Sun Y."/>
            <person name="Zhan W."/>
            <person name="Jiang J.F."/>
            <person name="Wang Q."/>
            <person name="Zhang B."/>
            <person name="Ji P."/>
            <person name="Bell-Sakyi L."/>
            <person name="Cui X.M."/>
            <person name="Yuan T.T."/>
            <person name="Jiang B.G."/>
            <person name="Yang W.F."/>
            <person name="Lam T.T."/>
            <person name="Chang Q.C."/>
            <person name="Ding S.J."/>
            <person name="Wang X.J."/>
            <person name="Zhu J.G."/>
            <person name="Ruan X.D."/>
            <person name="Zhao L."/>
            <person name="Wei J.T."/>
            <person name="Ye R.Z."/>
            <person name="Que T.C."/>
            <person name="Du C.H."/>
            <person name="Zhou Y.H."/>
            <person name="Cheng J.X."/>
            <person name="Dai P.F."/>
            <person name="Guo W.B."/>
            <person name="Han X.H."/>
            <person name="Huang E.J."/>
            <person name="Li L.F."/>
            <person name="Wei W."/>
            <person name="Gao Y.C."/>
            <person name="Liu J.Z."/>
            <person name="Shao H.Z."/>
            <person name="Wang X."/>
            <person name="Wang C.C."/>
            <person name="Yang T.C."/>
            <person name="Huo Q.B."/>
            <person name="Li W."/>
            <person name="Chen H.Y."/>
            <person name="Chen S.E."/>
            <person name="Zhou L.G."/>
            <person name="Ni X.B."/>
            <person name="Tian J.H."/>
            <person name="Sheng Y."/>
            <person name="Liu T."/>
            <person name="Pan Y.S."/>
            <person name="Xia L.Y."/>
            <person name="Li J."/>
            <person name="Zhao F."/>
            <person name="Cao W.C."/>
        </authorList>
    </citation>
    <scope>NUCLEOTIDE SEQUENCE</scope>
    <source>
        <strain evidence="2">Rsan-2018</strain>
    </source>
</reference>
<keyword evidence="3" id="KW-1185">Reference proteome</keyword>
<dbReference type="EMBL" id="JABSTV010001252">
    <property type="protein sequence ID" value="KAH7946521.1"/>
    <property type="molecule type" value="Genomic_DNA"/>
</dbReference>
<dbReference type="AlphaFoldDB" id="A0A9D4PKH0"/>
<evidence type="ECO:0000313" key="2">
    <source>
        <dbReference type="EMBL" id="KAH7946521.1"/>
    </source>
</evidence>
<name>A0A9D4PKH0_RHISA</name>
<sequence>MGLTGSALREWVDAERVIERDLRVQVRNEQRERIELEERRLQAEQRVLQLKPKLQEQATS</sequence>
<protein>
    <submittedName>
        <fullName evidence="2">Uncharacterized protein</fullName>
    </submittedName>
</protein>
<accession>A0A9D4PKH0</accession>
<proteinExistence type="predicted"/>
<keyword evidence="1" id="KW-0175">Coiled coil</keyword>